<keyword evidence="3" id="KW-1185">Reference proteome</keyword>
<sequence length="383" mass="42861">MTLGNKVGQQLPGGSRRRQPKKKTPVAGLAPTRFAEPVEDIYILETSELSEEIIQATSRFCRMLQYALEVESGSDLLMQDLIAHADRIVRCLSRKIDSTISGGRCRSLPILACKHVLNALTRIFMIDRLAYQVKEETLRSLLSDLLFWMLNARVCLTGVGDFPTILKALNVLVVKILENGSCTSVFVALIDLLGQGADMRIVELYDQFSDLGVECLIKLTKTLPSRIDQVDLTRLLGKIHVFFQERGLEGMRRRVGSEDKPKRIVKALLYGIVKLKGKEVRSHLSEVPVDSQPRPTILSYIDKYETLSLTGSVARMRPHVTKTSTTHRYLVGPSEDERQGKKLENGAKELSANRTTSGEPQATFAEQLSLFSSGLLRCFGYRH</sequence>
<dbReference type="EMBL" id="JBHFFA010000002">
    <property type="protein sequence ID" value="KAL2641710.1"/>
    <property type="molecule type" value="Genomic_DNA"/>
</dbReference>
<dbReference type="Proteomes" id="UP001605036">
    <property type="component" value="Unassembled WGS sequence"/>
</dbReference>
<evidence type="ECO:0000313" key="3">
    <source>
        <dbReference type="Proteomes" id="UP001605036"/>
    </source>
</evidence>
<organism evidence="2 3">
    <name type="scientific">Riccia fluitans</name>
    <dbReference type="NCBI Taxonomy" id="41844"/>
    <lineage>
        <taxon>Eukaryota</taxon>
        <taxon>Viridiplantae</taxon>
        <taxon>Streptophyta</taxon>
        <taxon>Embryophyta</taxon>
        <taxon>Marchantiophyta</taxon>
        <taxon>Marchantiopsida</taxon>
        <taxon>Marchantiidae</taxon>
        <taxon>Marchantiales</taxon>
        <taxon>Ricciaceae</taxon>
        <taxon>Riccia</taxon>
    </lineage>
</organism>
<reference evidence="2 3" key="1">
    <citation type="submission" date="2024-09" db="EMBL/GenBank/DDBJ databases">
        <title>Chromosome-scale assembly of Riccia fluitans.</title>
        <authorList>
            <person name="Paukszto L."/>
            <person name="Sawicki J."/>
            <person name="Karawczyk K."/>
            <person name="Piernik-Szablinska J."/>
            <person name="Szczecinska M."/>
            <person name="Mazdziarz M."/>
        </authorList>
    </citation>
    <scope>NUCLEOTIDE SEQUENCE [LARGE SCALE GENOMIC DNA]</scope>
    <source>
        <strain evidence="2">Rf_01</strain>
        <tissue evidence="2">Aerial parts of the thallus</tissue>
    </source>
</reference>
<accession>A0ABD1Z1X7</accession>
<name>A0ABD1Z1X7_9MARC</name>
<evidence type="ECO:0000313" key="2">
    <source>
        <dbReference type="EMBL" id="KAL2641710.1"/>
    </source>
</evidence>
<protein>
    <submittedName>
        <fullName evidence="2">Uncharacterized protein</fullName>
    </submittedName>
</protein>
<gene>
    <name evidence="2" type="ORF">R1flu_009297</name>
</gene>
<dbReference type="InterPro" id="IPR045110">
    <property type="entry name" value="XMAP215"/>
</dbReference>
<dbReference type="AlphaFoldDB" id="A0ABD1Z1X7"/>
<dbReference type="PANTHER" id="PTHR12609">
    <property type="entry name" value="MICROTUBULE ASSOCIATED PROTEIN XMAP215"/>
    <property type="match status" value="1"/>
</dbReference>
<feature type="region of interest" description="Disordered" evidence="1">
    <location>
        <begin position="1"/>
        <end position="29"/>
    </location>
</feature>
<feature type="compositionally biased region" description="Basic residues" evidence="1">
    <location>
        <begin position="15"/>
        <end position="24"/>
    </location>
</feature>
<evidence type="ECO:0000256" key="1">
    <source>
        <dbReference type="SAM" id="MobiDB-lite"/>
    </source>
</evidence>
<proteinExistence type="predicted"/>
<comment type="caution">
    <text evidence="2">The sequence shown here is derived from an EMBL/GenBank/DDBJ whole genome shotgun (WGS) entry which is preliminary data.</text>
</comment>